<keyword evidence="1 6" id="KW-0378">Hydrolase</keyword>
<dbReference type="SMART" id="SM00487">
    <property type="entry name" value="DEXDc"/>
    <property type="match status" value="1"/>
</dbReference>
<evidence type="ECO:0000256" key="2">
    <source>
        <dbReference type="PROSITE-ProRule" id="PRU00325"/>
    </source>
</evidence>
<dbReference type="SUPFAM" id="SSF52540">
    <property type="entry name" value="P-loop containing nucleoside triphosphate hydrolases"/>
    <property type="match status" value="2"/>
</dbReference>
<organism evidence="6 7">
    <name type="scientific">Mesorhizobium album</name>
    <dbReference type="NCBI Taxonomy" id="3072314"/>
    <lineage>
        <taxon>Bacteria</taxon>
        <taxon>Pseudomonadati</taxon>
        <taxon>Pseudomonadota</taxon>
        <taxon>Alphaproteobacteria</taxon>
        <taxon>Hyphomicrobiales</taxon>
        <taxon>Phyllobacteriaceae</taxon>
        <taxon>Mesorhizobium</taxon>
    </lineage>
</organism>
<dbReference type="InterPro" id="IPR014001">
    <property type="entry name" value="Helicase_ATP-bd"/>
</dbReference>
<keyword evidence="6" id="KW-0347">Helicase</keyword>
<dbReference type="EC" id="3.6.4.-" evidence="6"/>
<keyword evidence="2" id="KW-0863">Zinc-finger</keyword>
<protein>
    <submittedName>
        <fullName evidence="6">DEAD/DEAH box helicase</fullName>
        <ecNumber evidence="6">3.6.4.-</ecNumber>
    </submittedName>
</protein>
<keyword evidence="7" id="KW-1185">Reference proteome</keyword>
<name>A0ABU4Y8R7_9HYPH</name>
<gene>
    <name evidence="6" type="ORF">RFN28_28085</name>
</gene>
<dbReference type="RefSeq" id="WP_320290384.1">
    <property type="nucleotide sequence ID" value="NZ_JAVIIW010000046.1"/>
</dbReference>
<keyword evidence="2" id="KW-0862">Zinc</keyword>
<dbReference type="GO" id="GO:0016787">
    <property type="term" value="F:hydrolase activity"/>
    <property type="evidence" value="ECO:0007669"/>
    <property type="project" value="UniProtKB-KW"/>
</dbReference>
<keyword evidence="6" id="KW-0547">Nucleotide-binding</keyword>
<dbReference type="Gene3D" id="3.40.50.10810">
    <property type="entry name" value="Tandem AAA-ATPase domain"/>
    <property type="match status" value="1"/>
</dbReference>
<evidence type="ECO:0000256" key="1">
    <source>
        <dbReference type="ARBA" id="ARBA00022801"/>
    </source>
</evidence>
<evidence type="ECO:0000259" key="5">
    <source>
        <dbReference type="PROSITE" id="PS51194"/>
    </source>
</evidence>
<feature type="domain" description="Helicase C-terminal" evidence="5">
    <location>
        <begin position="533"/>
        <end position="684"/>
    </location>
</feature>
<evidence type="ECO:0000313" key="6">
    <source>
        <dbReference type="EMBL" id="MDX8482287.1"/>
    </source>
</evidence>
<dbReference type="InterPro" id="IPR027417">
    <property type="entry name" value="P-loop_NTPase"/>
</dbReference>
<feature type="domain" description="SWIM-type" evidence="3">
    <location>
        <begin position="81"/>
        <end position="119"/>
    </location>
</feature>
<dbReference type="CDD" id="cd18793">
    <property type="entry name" value="SF2_C_SNF"/>
    <property type="match status" value="1"/>
</dbReference>
<sequence>MSHPSPQSLLIRTDLAMAKRKTKAGKVLEKPQVIGWHTSDADEIQIRQWRGRLEIAAVEALEPRFGPYGTFRVRSGTGGLYDVEIRDLDGWTNSCGCIDHRVNGLGTCKHIEGVLFALKKKMGARAFMAAAAEGSPRAEAFLRRDGEPAPALGGATLSADMRAFLKPFLATHGLLASDPEAVARLLEAASGAPANIRISRHFGSWIERGQRRTQREQAYAKFLAAAEARGADFDVVKVPLLPYQRQGAAHLAFNERALLADEMGLGKTIQAIAACEILAREKGIERVLVVSPTSVKTEWEEQIARFTDRDIRFVAGLYPERLKLYQSPAFFTLVNYEQVVRDADDINRLLKPDVVILDEAQRIKNWHTKTARRVKSLASSYAFVLTGTPLENRIDETYSIVQYLDPELFGPLFRFNRDFYALDAHGRPEGYKNLAEMHRRLSGVMLRRRKRDVEDELPGRTEQTFFVPMVEDQAQRYGDYEYLARRLAAVAQRRPLTKEEFDRLQQYLACMRMICDTPAILDPDCRVCPKLEELEGVLLELLEEPARKIVIFSEWVKMLELVRELAGEMGVDCAWHTGDVPQLRRRAEIARFREDPQCRLFLSSDAGATGLNLQMASAVVNLDLPWNPAKLEQRIARAWRKGQRQAVTVVNFVTENSIEHSILHLLSHKQMLADGVLDGAEDFSKITMPSGRAALIERMQAVLGGGEQIRIKSLSPEEALVEEIKARQGEKLVHAEMRAQRLILVLDAEPSLIDAERTRLASSTPQVEIIDRAAWQMLQRLTTSGLIGFTETRARILQHNSASGTDGAGEQDMAA</sequence>
<dbReference type="PROSITE" id="PS51192">
    <property type="entry name" value="HELICASE_ATP_BIND_1"/>
    <property type="match status" value="1"/>
</dbReference>
<dbReference type="PROSITE" id="PS51194">
    <property type="entry name" value="HELICASE_CTER"/>
    <property type="match status" value="1"/>
</dbReference>
<accession>A0ABU4Y8R7</accession>
<dbReference type="EMBL" id="JAVIIW010000046">
    <property type="protein sequence ID" value="MDX8482287.1"/>
    <property type="molecule type" value="Genomic_DNA"/>
</dbReference>
<dbReference type="InterPro" id="IPR049730">
    <property type="entry name" value="SNF2/RAD54-like_C"/>
</dbReference>
<dbReference type="Pfam" id="PF00176">
    <property type="entry name" value="SNF2-rel_dom"/>
    <property type="match status" value="1"/>
</dbReference>
<dbReference type="Gene3D" id="3.40.50.300">
    <property type="entry name" value="P-loop containing nucleotide triphosphate hydrolases"/>
    <property type="match status" value="1"/>
</dbReference>
<dbReference type="InterPro" id="IPR000330">
    <property type="entry name" value="SNF2_N"/>
</dbReference>
<comment type="caution">
    <text evidence="6">The sequence shown here is derived from an EMBL/GenBank/DDBJ whole genome shotgun (WGS) entry which is preliminary data.</text>
</comment>
<feature type="domain" description="Helicase ATP-binding" evidence="4">
    <location>
        <begin position="248"/>
        <end position="407"/>
    </location>
</feature>
<dbReference type="InterPro" id="IPR007527">
    <property type="entry name" value="Znf_SWIM"/>
</dbReference>
<keyword evidence="6" id="KW-0067">ATP-binding</keyword>
<dbReference type="Pfam" id="PF00271">
    <property type="entry name" value="Helicase_C"/>
    <property type="match status" value="1"/>
</dbReference>
<dbReference type="SMART" id="SM00490">
    <property type="entry name" value="HELICc"/>
    <property type="match status" value="1"/>
</dbReference>
<dbReference type="Proteomes" id="UP001287059">
    <property type="component" value="Unassembled WGS sequence"/>
</dbReference>
<evidence type="ECO:0000259" key="4">
    <source>
        <dbReference type="PROSITE" id="PS51192"/>
    </source>
</evidence>
<evidence type="ECO:0000259" key="3">
    <source>
        <dbReference type="PROSITE" id="PS50966"/>
    </source>
</evidence>
<keyword evidence="2" id="KW-0479">Metal-binding</keyword>
<dbReference type="CDD" id="cd17919">
    <property type="entry name" value="DEXHc_Snf"/>
    <property type="match status" value="1"/>
</dbReference>
<evidence type="ECO:0000313" key="7">
    <source>
        <dbReference type="Proteomes" id="UP001287059"/>
    </source>
</evidence>
<dbReference type="InterPro" id="IPR038718">
    <property type="entry name" value="SNF2-like_sf"/>
</dbReference>
<reference evidence="6 7" key="1">
    <citation type="submission" date="2023-08" db="EMBL/GenBank/DDBJ databases">
        <title>Implementing the SeqCode for naming new Mesorhizobium species isolated from Vachellia karroo root nodules.</title>
        <authorList>
            <person name="Van Lill M."/>
        </authorList>
    </citation>
    <scope>NUCLEOTIDE SEQUENCE [LARGE SCALE GENOMIC DNA]</scope>
    <source>
        <strain evidence="6 7">VK24D</strain>
    </source>
</reference>
<dbReference type="PANTHER" id="PTHR10799">
    <property type="entry name" value="SNF2/RAD54 HELICASE FAMILY"/>
    <property type="match status" value="1"/>
</dbReference>
<dbReference type="PROSITE" id="PS50966">
    <property type="entry name" value="ZF_SWIM"/>
    <property type="match status" value="1"/>
</dbReference>
<proteinExistence type="predicted"/>
<dbReference type="InterPro" id="IPR001650">
    <property type="entry name" value="Helicase_C-like"/>
</dbReference>
<dbReference type="GO" id="GO:0004386">
    <property type="term" value="F:helicase activity"/>
    <property type="evidence" value="ECO:0007669"/>
    <property type="project" value="UniProtKB-KW"/>
</dbReference>